<sequence>MSSILRFSFAIRVPPQYEDATGPRDYSAGLCLCGIGDKAKLKTYAARIADPDGKEALNYFVHSAVQDVLLDNIPSSCLSCHRVNSW</sequence>
<gene>
    <name evidence="1" type="ORF">Scep_018960</name>
</gene>
<name>A0AAP0I9U4_9MAGN</name>
<keyword evidence="2" id="KW-1185">Reference proteome</keyword>
<protein>
    <submittedName>
        <fullName evidence="1">Uncharacterized protein</fullName>
    </submittedName>
</protein>
<reference evidence="1 2" key="1">
    <citation type="submission" date="2024-01" db="EMBL/GenBank/DDBJ databases">
        <title>Genome assemblies of Stephania.</title>
        <authorList>
            <person name="Yang L."/>
        </authorList>
    </citation>
    <scope>NUCLEOTIDE SEQUENCE [LARGE SCALE GENOMIC DNA]</scope>
    <source>
        <strain evidence="1">JXDWG</strain>
        <tissue evidence="1">Leaf</tissue>
    </source>
</reference>
<evidence type="ECO:0000313" key="1">
    <source>
        <dbReference type="EMBL" id="KAK9111441.1"/>
    </source>
</evidence>
<accession>A0AAP0I9U4</accession>
<comment type="caution">
    <text evidence="1">The sequence shown here is derived from an EMBL/GenBank/DDBJ whole genome shotgun (WGS) entry which is preliminary data.</text>
</comment>
<dbReference type="PANTHER" id="PTHR37764:SF1">
    <property type="entry name" value="KETOSE_ALDOSE ISOMERASE, PUTATIVE (MOG1_PSBP_DUF1795-LIKE PHOTOSYSTEM II REACTION CENTER PSBP FAMILY PROTEIN)-RELATED"/>
    <property type="match status" value="1"/>
</dbReference>
<evidence type="ECO:0000313" key="2">
    <source>
        <dbReference type="Proteomes" id="UP001419268"/>
    </source>
</evidence>
<proteinExistence type="predicted"/>
<organism evidence="1 2">
    <name type="scientific">Stephania cephalantha</name>
    <dbReference type="NCBI Taxonomy" id="152367"/>
    <lineage>
        <taxon>Eukaryota</taxon>
        <taxon>Viridiplantae</taxon>
        <taxon>Streptophyta</taxon>
        <taxon>Embryophyta</taxon>
        <taxon>Tracheophyta</taxon>
        <taxon>Spermatophyta</taxon>
        <taxon>Magnoliopsida</taxon>
        <taxon>Ranunculales</taxon>
        <taxon>Menispermaceae</taxon>
        <taxon>Menispermoideae</taxon>
        <taxon>Cissampelideae</taxon>
        <taxon>Stephania</taxon>
    </lineage>
</organism>
<dbReference type="AlphaFoldDB" id="A0AAP0I9U4"/>
<dbReference type="PANTHER" id="PTHR37764">
    <property type="entry name" value="KETOSE/ALDOSE ISOMERASE, PUTATIVE (MOG1/PSBP/DUF1795-LIKE PHOTOSYSTEM II REACTION CENTER PSBP FAMILY PROTEIN)-RELATED"/>
    <property type="match status" value="1"/>
</dbReference>
<dbReference type="EMBL" id="JBBNAG010000008">
    <property type="protein sequence ID" value="KAK9111441.1"/>
    <property type="molecule type" value="Genomic_DNA"/>
</dbReference>
<dbReference type="GO" id="GO:0009507">
    <property type="term" value="C:chloroplast"/>
    <property type="evidence" value="ECO:0007669"/>
    <property type="project" value="TreeGrafter"/>
</dbReference>
<dbReference type="Proteomes" id="UP001419268">
    <property type="component" value="Unassembled WGS sequence"/>
</dbReference>